<feature type="compositionally biased region" description="Pro residues" evidence="1">
    <location>
        <begin position="43"/>
        <end position="52"/>
    </location>
</feature>
<feature type="compositionally biased region" description="Basic residues" evidence="1">
    <location>
        <begin position="142"/>
        <end position="151"/>
    </location>
</feature>
<sequence>MNYPMEDMRRAALQGLAQSCKDEIDRQLLSENLSGFGPGLDPRQPPDAPPHGPAAGVRVMAPAREVAASVVEAMASDGAAMDSVMEAMAAVRGAGDFVVEAMGWDGDRPGEISGFRGPVAMATARGAAAGGATAVDPGRCPKAWRRRPPGG</sequence>
<organism evidence="2">
    <name type="scientific">Candidatus Kentrum eta</name>
    <dbReference type="NCBI Taxonomy" id="2126337"/>
    <lineage>
        <taxon>Bacteria</taxon>
        <taxon>Pseudomonadati</taxon>
        <taxon>Pseudomonadota</taxon>
        <taxon>Gammaproteobacteria</taxon>
        <taxon>Candidatus Kentrum</taxon>
    </lineage>
</organism>
<evidence type="ECO:0000313" key="3">
    <source>
        <dbReference type="EMBL" id="VFJ95202.1"/>
    </source>
</evidence>
<dbReference type="EMBL" id="CAADFJ010000065">
    <property type="protein sequence ID" value="VFK01400.1"/>
    <property type="molecule type" value="Genomic_DNA"/>
</dbReference>
<name>A0A450UP34_9GAMM</name>
<evidence type="ECO:0000313" key="2">
    <source>
        <dbReference type="EMBL" id="VFJ94312.1"/>
    </source>
</evidence>
<protein>
    <submittedName>
        <fullName evidence="2">Uncharacterized protein</fullName>
    </submittedName>
</protein>
<evidence type="ECO:0000256" key="1">
    <source>
        <dbReference type="SAM" id="MobiDB-lite"/>
    </source>
</evidence>
<dbReference type="EMBL" id="CAADFI010000073">
    <property type="protein sequence ID" value="VFJ95202.1"/>
    <property type="molecule type" value="Genomic_DNA"/>
</dbReference>
<feature type="region of interest" description="Disordered" evidence="1">
    <location>
        <begin position="32"/>
        <end position="56"/>
    </location>
</feature>
<dbReference type="AlphaFoldDB" id="A0A450UP34"/>
<accession>A0A450UP34</accession>
<feature type="region of interest" description="Disordered" evidence="1">
    <location>
        <begin position="128"/>
        <end position="151"/>
    </location>
</feature>
<dbReference type="EMBL" id="CAADFG010000070">
    <property type="protein sequence ID" value="VFJ94312.1"/>
    <property type="molecule type" value="Genomic_DNA"/>
</dbReference>
<proteinExistence type="predicted"/>
<gene>
    <name evidence="2" type="ORF">BECKH772A_GA0070896_100702</name>
    <name evidence="3" type="ORF">BECKH772B_GA0070898_100732</name>
    <name evidence="4" type="ORF">BECKH772C_GA0070978_100652</name>
</gene>
<evidence type="ECO:0000313" key="4">
    <source>
        <dbReference type="EMBL" id="VFK01400.1"/>
    </source>
</evidence>
<reference evidence="2" key="1">
    <citation type="submission" date="2019-02" db="EMBL/GenBank/DDBJ databases">
        <authorList>
            <person name="Gruber-Vodicka R. H."/>
            <person name="Seah K. B. B."/>
        </authorList>
    </citation>
    <scope>NUCLEOTIDE SEQUENCE</scope>
    <source>
        <strain evidence="4">BECK_SA2B12</strain>
        <strain evidence="2">BECK_SA2B15</strain>
        <strain evidence="3">BECK_SA2B20</strain>
    </source>
</reference>